<protein>
    <submittedName>
        <fullName evidence="2">Uncharacterized protein</fullName>
    </submittedName>
</protein>
<gene>
    <name evidence="2" type="ORF">Celaphus_00008807</name>
</gene>
<reference evidence="2 3" key="1">
    <citation type="journal article" date="2018" name="Mol. Genet. Genomics">
        <title>The red deer Cervus elaphus genome CerEla1.0: sequencing, annotating, genes, and chromosomes.</title>
        <authorList>
            <person name="Bana N.A."/>
            <person name="Nyiri A."/>
            <person name="Nagy J."/>
            <person name="Frank K."/>
            <person name="Nagy T."/>
            <person name="Steger V."/>
            <person name="Schiller M."/>
            <person name="Lakatos P."/>
            <person name="Sugar L."/>
            <person name="Horn P."/>
            <person name="Barta E."/>
            <person name="Orosz L."/>
        </authorList>
    </citation>
    <scope>NUCLEOTIDE SEQUENCE [LARGE SCALE GENOMIC DNA]</scope>
    <source>
        <strain evidence="2">Hungarian</strain>
    </source>
</reference>
<comment type="caution">
    <text evidence="2">The sequence shown here is derived from an EMBL/GenBank/DDBJ whole genome shotgun (WGS) entry which is preliminary data.</text>
</comment>
<evidence type="ECO:0000313" key="2">
    <source>
        <dbReference type="EMBL" id="OWK07989.1"/>
    </source>
</evidence>
<dbReference type="EMBL" id="MKHE01000015">
    <property type="protein sequence ID" value="OWK07989.1"/>
    <property type="molecule type" value="Genomic_DNA"/>
</dbReference>
<sequence>MRVPHGSRGSEGTCQRDRLPASEQPGPRAPSQQLVRRPCCRPEPVSWAEALPPTSAFFSLLPSSF</sequence>
<name>A0A212CPL6_CEREH</name>
<dbReference type="Proteomes" id="UP000242450">
    <property type="component" value="Chromosome 15"/>
</dbReference>
<accession>A0A212CPL6</accession>
<evidence type="ECO:0000313" key="3">
    <source>
        <dbReference type="Proteomes" id="UP000242450"/>
    </source>
</evidence>
<proteinExistence type="predicted"/>
<keyword evidence="3" id="KW-1185">Reference proteome</keyword>
<feature type="region of interest" description="Disordered" evidence="1">
    <location>
        <begin position="1"/>
        <end position="37"/>
    </location>
</feature>
<dbReference type="AlphaFoldDB" id="A0A212CPL6"/>
<evidence type="ECO:0000256" key="1">
    <source>
        <dbReference type="SAM" id="MobiDB-lite"/>
    </source>
</evidence>
<organism evidence="2 3">
    <name type="scientific">Cervus elaphus hippelaphus</name>
    <name type="common">European red deer</name>
    <dbReference type="NCBI Taxonomy" id="46360"/>
    <lineage>
        <taxon>Eukaryota</taxon>
        <taxon>Metazoa</taxon>
        <taxon>Chordata</taxon>
        <taxon>Craniata</taxon>
        <taxon>Vertebrata</taxon>
        <taxon>Euteleostomi</taxon>
        <taxon>Mammalia</taxon>
        <taxon>Eutheria</taxon>
        <taxon>Laurasiatheria</taxon>
        <taxon>Artiodactyla</taxon>
        <taxon>Ruminantia</taxon>
        <taxon>Pecora</taxon>
        <taxon>Cervidae</taxon>
        <taxon>Cervinae</taxon>
        <taxon>Cervus</taxon>
    </lineage>
</organism>